<dbReference type="Proteomes" id="UP000003423">
    <property type="component" value="Unassembled WGS sequence"/>
</dbReference>
<organism evidence="1 2">
    <name type="scientific">Candidatus Nitrosopumilus salarius BD31</name>
    <dbReference type="NCBI Taxonomy" id="859350"/>
    <lineage>
        <taxon>Archaea</taxon>
        <taxon>Nitrososphaerota</taxon>
        <taxon>Nitrososphaeria</taxon>
        <taxon>Nitrosopumilales</taxon>
        <taxon>Nitrosopumilaceae</taxon>
        <taxon>Nitrosopumilus</taxon>
    </lineage>
</organism>
<gene>
    <name evidence="1" type="ORF">BD31_I2010</name>
</gene>
<dbReference type="RefSeq" id="WP_008299974.1">
    <property type="nucleotide sequence ID" value="NZ_AEXL02000106.1"/>
</dbReference>
<keyword evidence="2" id="KW-1185">Reference proteome</keyword>
<dbReference type="PATRIC" id="fig|859350.6.peg.1283"/>
<reference evidence="1 2" key="1">
    <citation type="journal article" date="2012" name="J. Bacteriol.">
        <title>Genome sequence of "Candidatus Nitrosopumilus salaria" BD31, an ammonia-oxidizing archaeon from the San Francisco Bay estuary.</title>
        <authorList>
            <person name="Mosier A.C."/>
            <person name="Allen E.E."/>
            <person name="Kim M."/>
            <person name="Ferriera S."/>
            <person name="Francis C.A."/>
        </authorList>
    </citation>
    <scope>NUCLEOTIDE SEQUENCE [LARGE SCALE GENOMIC DNA]</scope>
    <source>
        <strain evidence="1 2">BD31</strain>
    </source>
</reference>
<proteinExistence type="predicted"/>
<protein>
    <submittedName>
        <fullName evidence="1">Uncharacterized protein</fullName>
    </submittedName>
</protein>
<name>I3D1S8_9ARCH</name>
<accession>I3D1S8</accession>
<dbReference type="EMBL" id="AEXL02000106">
    <property type="protein sequence ID" value="EIJ65671.1"/>
    <property type="molecule type" value="Genomic_DNA"/>
</dbReference>
<comment type="caution">
    <text evidence="1">The sequence shown here is derived from an EMBL/GenBank/DDBJ whole genome shotgun (WGS) entry which is preliminary data.</text>
</comment>
<evidence type="ECO:0000313" key="2">
    <source>
        <dbReference type="Proteomes" id="UP000003423"/>
    </source>
</evidence>
<sequence>MEKKNFNKVAKCVKSELVTTTLHAKDNLNQFVKDNQKQIDFIKKQYEEYFAELIDTFETRLKYSHKIEYTMGKMESLKPLFDLVDGKFDPIPSIHQIIIVLDKAYVGIKGTEFDKHFISSDMKRLRENLLKIISHA</sequence>
<dbReference type="AlphaFoldDB" id="I3D1S8"/>
<evidence type="ECO:0000313" key="1">
    <source>
        <dbReference type="EMBL" id="EIJ65671.1"/>
    </source>
</evidence>